<evidence type="ECO:0000313" key="1">
    <source>
        <dbReference type="EMBL" id="TGY62758.1"/>
    </source>
</evidence>
<organism evidence="1 2">
    <name type="scientific">Muricaecibacterium torontonense</name>
    <dbReference type="NCBI Taxonomy" id="3032871"/>
    <lineage>
        <taxon>Bacteria</taxon>
        <taxon>Bacillati</taxon>
        <taxon>Actinomycetota</taxon>
        <taxon>Coriobacteriia</taxon>
        <taxon>Coriobacteriales</taxon>
        <taxon>Atopobiaceae</taxon>
        <taxon>Muricaecibacterium</taxon>
    </lineage>
</organism>
<dbReference type="Gene3D" id="3.10.530.10">
    <property type="entry name" value="CPE0013-like"/>
    <property type="match status" value="1"/>
</dbReference>
<accession>A0A4S2F1H4</accession>
<sequence length="146" mass="15247">MSCLTAPTQPLDCRSDGSCVEKNAAGQPKELVCIRCPLGCTLQGQLAEGEWHVEGNRCPRGEAYFIKEATSPSRTVTGLVRVAGGQLPVVSVKTVPEVPKDRVMDVARGLAALEALAPVSIGQVLEDDFLGTGASLIATKSVGKKA</sequence>
<dbReference type="Proteomes" id="UP000310263">
    <property type="component" value="Unassembled WGS sequence"/>
</dbReference>
<dbReference type="AlphaFoldDB" id="A0A4S2F1H4"/>
<dbReference type="OrthoDB" id="9811531at2"/>
<dbReference type="Pfam" id="PF07892">
    <property type="entry name" value="DUF1667"/>
    <property type="match status" value="1"/>
</dbReference>
<reference evidence="1 2" key="1">
    <citation type="submission" date="2019-04" db="EMBL/GenBank/DDBJ databases">
        <title>Microbes associate with the intestines of laboratory mice.</title>
        <authorList>
            <person name="Navarre W."/>
            <person name="Wong E."/>
            <person name="Huang K."/>
            <person name="Tropini C."/>
            <person name="Ng K."/>
            <person name="Yu B."/>
        </authorList>
    </citation>
    <scope>NUCLEOTIDE SEQUENCE [LARGE SCALE GENOMIC DNA]</scope>
    <source>
        <strain evidence="1 2">NM07_P-09</strain>
    </source>
</reference>
<evidence type="ECO:0000313" key="2">
    <source>
        <dbReference type="Proteomes" id="UP000310263"/>
    </source>
</evidence>
<proteinExistence type="predicted"/>
<dbReference type="EMBL" id="SRYE01000002">
    <property type="protein sequence ID" value="TGY62758.1"/>
    <property type="molecule type" value="Genomic_DNA"/>
</dbReference>
<dbReference type="InterPro" id="IPR012460">
    <property type="entry name" value="DUF1667"/>
</dbReference>
<name>A0A4S2F1H4_9ACTN</name>
<gene>
    <name evidence="1" type="ORF">E5334_04990</name>
</gene>
<dbReference type="SUPFAM" id="SSF160148">
    <property type="entry name" value="CPE0013-like"/>
    <property type="match status" value="1"/>
</dbReference>
<dbReference type="PANTHER" id="PTHR39450:SF1">
    <property type="entry name" value="DUF1667 DOMAIN-CONTAINING PROTEIN"/>
    <property type="match status" value="1"/>
</dbReference>
<keyword evidence="2" id="KW-1185">Reference proteome</keyword>
<dbReference type="PANTHER" id="PTHR39450">
    <property type="entry name" value="MOLYBDOPTERIN OXIDOREDUCTASE, 4FE-4S CLUSTER-BINDING SUBUNIT"/>
    <property type="match status" value="1"/>
</dbReference>
<dbReference type="InterPro" id="IPR036593">
    <property type="entry name" value="CPE0013-like_sf"/>
</dbReference>
<protein>
    <submittedName>
        <fullName evidence="1">DUF1667 domain-containing protein</fullName>
    </submittedName>
</protein>
<comment type="caution">
    <text evidence="1">The sequence shown here is derived from an EMBL/GenBank/DDBJ whole genome shotgun (WGS) entry which is preliminary data.</text>
</comment>
<dbReference type="RefSeq" id="WP_136012484.1">
    <property type="nucleotide sequence ID" value="NZ_SRYE01000002.1"/>
</dbReference>